<dbReference type="EMBL" id="JAJFBX010000004">
    <property type="protein sequence ID" value="MCC2746204.1"/>
    <property type="molecule type" value="Genomic_DNA"/>
</dbReference>
<evidence type="ECO:0000313" key="1">
    <source>
        <dbReference type="EMBL" id="MCB6938838.1"/>
    </source>
</evidence>
<name>A0AAP2VSR7_9FIRM</name>
<dbReference type="EMBL" id="JAJCJQ010000013">
    <property type="protein sequence ID" value="MCB6961176.1"/>
    <property type="molecule type" value="Genomic_DNA"/>
</dbReference>
<reference evidence="2" key="1">
    <citation type="submission" date="2021-10" db="EMBL/GenBank/DDBJ databases">
        <title>Collection of gut derived symbiotic bacterial strains cultured from healthy donors.</title>
        <authorList>
            <person name="Lin H."/>
            <person name="Littmann E."/>
            <person name="Kohout C."/>
            <person name="Pamer E.G."/>
        </authorList>
    </citation>
    <scope>NUCLEOTIDE SEQUENCE</scope>
    <source>
        <strain evidence="2">DFI.7.28A</strain>
        <strain evidence="1">DFI.9.42</strain>
    </source>
</reference>
<dbReference type="AlphaFoldDB" id="A0AAP2VSR7"/>
<dbReference type="Proteomes" id="UP001197741">
    <property type="component" value="Unassembled WGS sequence"/>
</dbReference>
<dbReference type="RefSeq" id="WP_306779024.1">
    <property type="nucleotide sequence ID" value="NZ_JAAISB010000009.1"/>
</dbReference>
<dbReference type="Proteomes" id="UP001197684">
    <property type="component" value="Unassembled WGS sequence"/>
</dbReference>
<dbReference type="EMBL" id="JAJCJK010000015">
    <property type="protein sequence ID" value="MCB6938838.1"/>
    <property type="molecule type" value="Genomic_DNA"/>
</dbReference>
<evidence type="ECO:0000313" key="4">
    <source>
        <dbReference type="Proteomes" id="UP001197741"/>
    </source>
</evidence>
<dbReference type="Proteomes" id="UP001197847">
    <property type="component" value="Unassembled WGS sequence"/>
</dbReference>
<evidence type="ECO:0000313" key="2">
    <source>
        <dbReference type="EMBL" id="MCB6961176.1"/>
    </source>
</evidence>
<sequence length="57" mass="6435">MGFLAILLPIRKDENYEKNYLIGKYCAIPTLKSIDIFKGDGWSEDIGLASTGVERRD</sequence>
<accession>A0AAP2VSR7</accession>
<gene>
    <name evidence="1" type="ORF">LIZ56_10520</name>
    <name evidence="2" type="ORF">LIZ82_09790</name>
    <name evidence="3" type="ORF">LK487_04005</name>
</gene>
<organism evidence="2 4">
    <name type="scientific">Agathobacter rectalis</name>
    <dbReference type="NCBI Taxonomy" id="39491"/>
    <lineage>
        <taxon>Bacteria</taxon>
        <taxon>Bacillati</taxon>
        <taxon>Bacillota</taxon>
        <taxon>Clostridia</taxon>
        <taxon>Lachnospirales</taxon>
        <taxon>Lachnospiraceae</taxon>
        <taxon>Agathobacter</taxon>
    </lineage>
</organism>
<evidence type="ECO:0000313" key="3">
    <source>
        <dbReference type="EMBL" id="MCC2746204.1"/>
    </source>
</evidence>
<protein>
    <submittedName>
        <fullName evidence="2">Uncharacterized protein</fullName>
    </submittedName>
</protein>
<reference evidence="3" key="2">
    <citation type="submission" date="2021-10" db="EMBL/GenBank/DDBJ databases">
        <title>Collection of gut derived symbiotic bacterial strains cultured from healthy donors.</title>
        <authorList>
            <person name="Lin H."/>
            <person name="Littmann E."/>
            <person name="Claire K."/>
            <person name="Pamer E."/>
        </authorList>
    </citation>
    <scope>NUCLEOTIDE SEQUENCE</scope>
    <source>
        <strain evidence="3">MSK.22.92</strain>
    </source>
</reference>
<comment type="caution">
    <text evidence="2">The sequence shown here is derived from an EMBL/GenBank/DDBJ whole genome shotgun (WGS) entry which is preliminary data.</text>
</comment>
<proteinExistence type="predicted"/>